<dbReference type="EMBL" id="JAVCWF010000001">
    <property type="protein sequence ID" value="MDQ7937337.1"/>
    <property type="molecule type" value="Genomic_DNA"/>
</dbReference>
<comment type="caution">
    <text evidence="2">The sequence shown here is derived from an EMBL/GenBank/DDBJ whole genome shotgun (WGS) entry which is preliminary data.</text>
</comment>
<keyword evidence="3" id="KW-1185">Reference proteome</keyword>
<feature type="transmembrane region" description="Helical" evidence="1">
    <location>
        <begin position="6"/>
        <end position="25"/>
    </location>
</feature>
<evidence type="ECO:0008006" key="4">
    <source>
        <dbReference type="Google" id="ProtNLM"/>
    </source>
</evidence>
<feature type="transmembrane region" description="Helical" evidence="1">
    <location>
        <begin position="280"/>
        <end position="304"/>
    </location>
</feature>
<evidence type="ECO:0000313" key="2">
    <source>
        <dbReference type="EMBL" id="MDQ7937337.1"/>
    </source>
</evidence>
<dbReference type="Proteomes" id="UP001227831">
    <property type="component" value="Unassembled WGS sequence"/>
</dbReference>
<feature type="transmembrane region" description="Helical" evidence="1">
    <location>
        <begin position="154"/>
        <end position="174"/>
    </location>
</feature>
<reference evidence="2 3" key="1">
    <citation type="journal article" date="2023" name="Int. J. Syst. Evol. Microbiol.">
        <title>Lactiplantibacillus brownii sp. nov., a novel psychrotolerant species isolated from sauerkraut.</title>
        <authorList>
            <person name="Heng Y.C."/>
            <person name="Silvaraju S."/>
            <person name="Lee J.K.Y."/>
            <person name="Kittelmann S."/>
        </authorList>
    </citation>
    <scope>NUCLEOTIDE SEQUENCE [LARGE SCALE GENOMIC DNA]</scope>
    <source>
        <strain evidence="2 3">WILCCON 0030</strain>
    </source>
</reference>
<proteinExistence type="predicted"/>
<evidence type="ECO:0000313" key="3">
    <source>
        <dbReference type="Proteomes" id="UP001227831"/>
    </source>
</evidence>
<name>A0ABU1A8P5_9LACO</name>
<keyword evidence="1" id="KW-1133">Transmembrane helix</keyword>
<feature type="transmembrane region" description="Helical" evidence="1">
    <location>
        <begin position="340"/>
        <end position="362"/>
    </location>
</feature>
<evidence type="ECO:0000256" key="1">
    <source>
        <dbReference type="SAM" id="Phobius"/>
    </source>
</evidence>
<organism evidence="2 3">
    <name type="scientific">Lactiplantibacillus brownii</name>
    <dbReference type="NCBI Taxonomy" id="3069269"/>
    <lineage>
        <taxon>Bacteria</taxon>
        <taxon>Bacillati</taxon>
        <taxon>Bacillota</taxon>
        <taxon>Bacilli</taxon>
        <taxon>Lactobacillales</taxon>
        <taxon>Lactobacillaceae</taxon>
        <taxon>Lactiplantibacillus</taxon>
    </lineage>
</organism>
<accession>A0ABU1A8P5</accession>
<protein>
    <recommendedName>
        <fullName evidence="4">Integral membrane protein</fullName>
    </recommendedName>
</protein>
<dbReference type="RefSeq" id="WP_308703089.1">
    <property type="nucleotide sequence ID" value="NZ_AP027463.1"/>
</dbReference>
<feature type="transmembrane region" description="Helical" evidence="1">
    <location>
        <begin position="186"/>
        <end position="209"/>
    </location>
</feature>
<feature type="transmembrane region" description="Helical" evidence="1">
    <location>
        <begin position="97"/>
        <end position="120"/>
    </location>
</feature>
<feature type="transmembrane region" description="Helical" evidence="1">
    <location>
        <begin position="247"/>
        <end position="268"/>
    </location>
</feature>
<keyword evidence="1" id="KW-0472">Membrane</keyword>
<sequence length="373" mass="42408">MSIIICTIVTLVLLITGAGLFYLNWQHPYLEPTTAPKKRSAKFKLFQQARQTVTAAQPGLKRLFLMSQISLWLGLILWLVSFYLLETKLDLLVFPTQLSWTSAILVVLGAALLMVYPLVWTSQSYQYWAKQSTAKQAFVLASGEAFKHYRRRQIWGTLAIAAAGLVLWATRILAVGTEPTISIQDLVMALVAAIPVIALVVGLVQLAYLHQYRYLLVDKHEIRFGQRHYQATKALVKHQPALKTKVITWHTLRIIGYLMGLIAIWILYRNIIAPAFSVDLTAVFPGAIMALIALCLVEIVGFCWPQRNYDYLHSLKTTNLPFTIAEPDTFDRFRYHLRTFHVAAGIIWVSIWLVILGSYYYITLMAAYSSYSY</sequence>
<feature type="transmembrane region" description="Helical" evidence="1">
    <location>
        <begin position="63"/>
        <end position="85"/>
    </location>
</feature>
<keyword evidence="1" id="KW-0812">Transmembrane</keyword>
<gene>
    <name evidence="2" type="ORF">RA086_06815</name>
</gene>